<dbReference type="RefSeq" id="WP_007367670.1">
    <property type="nucleotide sequence ID" value="NZ_GL872283.1"/>
</dbReference>
<comment type="caution">
    <text evidence="6">The sequence shown here is derived from an EMBL/GenBank/DDBJ whole genome shotgun (WGS) entry which is preliminary data.</text>
</comment>
<feature type="domain" description="Outer membrane protein beta-barrel" evidence="5">
    <location>
        <begin position="390"/>
        <end position="761"/>
    </location>
</feature>
<dbReference type="EMBL" id="AEWX01000001">
    <property type="protein sequence ID" value="EGC21378.1"/>
    <property type="molecule type" value="Genomic_DNA"/>
</dbReference>
<dbReference type="Proteomes" id="UP000005697">
    <property type="component" value="Unassembled WGS sequence"/>
</dbReference>
<dbReference type="SUPFAM" id="SSF56935">
    <property type="entry name" value="Porins"/>
    <property type="match status" value="1"/>
</dbReference>
<accession>F0F3G2</accession>
<organism evidence="6 7">
    <name type="scientific">Prevotella multiformis DSM 16608</name>
    <dbReference type="NCBI Taxonomy" id="888743"/>
    <lineage>
        <taxon>Bacteria</taxon>
        <taxon>Pseudomonadati</taxon>
        <taxon>Bacteroidota</taxon>
        <taxon>Bacteroidia</taxon>
        <taxon>Bacteroidales</taxon>
        <taxon>Prevotellaceae</taxon>
        <taxon>Prevotella</taxon>
    </lineage>
</organism>
<protein>
    <submittedName>
        <fullName evidence="6">TonB-dependent receptor</fullName>
    </submittedName>
</protein>
<dbReference type="InterPro" id="IPR041700">
    <property type="entry name" value="OMP_b-brl_3"/>
</dbReference>
<evidence type="ECO:0000259" key="5">
    <source>
        <dbReference type="Pfam" id="PF14905"/>
    </source>
</evidence>
<dbReference type="AlphaFoldDB" id="F0F3G2"/>
<sequence>MKRRMPSDNRRLAKGLLLAVLQCLSALSLSAQTPYIRGTVKDGAGTPVEFATVTLLSGKDSTVLTGTVTEENGSFSFDVTDADQPTVLRISFIGYKDCMIRNPAGDLGVVVLNPVDQQLDEVVVKGNRRMVKLRNDGIQVDVSGTYLSHTGSALELLGKMPFVSRSGSDIEVLGKGAPLIYINNRQVRDQSELVRLSSSEIRNIEVVTSPGARYASTANAVIRITTAAPMGEGFSFNDRTTTGVKHYAYLFEQTDFNYRRKGFDLAGMLNYENYRERPRIENTTLQYLSTTTIEQRGTGKDFSKFPVYSGKVGLNYNHKSHYFGLFYDFRFKPSESSGPTETSRYIDGRFSEQLENSSASSRHARQHLLSAYYTGTAGKWQLSVNLDALWQLNDRHTNEHERSTVNPRRDFTTANEVCNRLLAGNASASRPVWKGEVRIGTESTHIHRTDRYAGNAVYIAGNDNRIEETTTALFAETSQTFGAVSANIGLRWEYTDSRYYHFGTYSPGQSRTCHNLAPTASLAFPIGKVKTRLAYTRKTSRPAFDQLGSAVKYIDRYTYESGNPDLRPIYRDYLSLSTAWKDLSVEIAYTSTKNYFMWQTVPYPGNTEATLLQMQNMPRFRSYSAFANYSPTFFGCWHPVWMAGFAAQDFKLTHHGELLRLNRPLGIFRFNNAVHLPWDMWLNIDFSARTSGNGDNARIRSYWTNDLGLYKSFGRDTWSIKLQLNDVFGTWRQQFTTFDALTRTDVNKVYDTRDFSLTLRYNFNAARSRYKGHGAGNAEKDRL</sequence>
<dbReference type="Pfam" id="PF13620">
    <property type="entry name" value="CarboxypepD_reg"/>
    <property type="match status" value="1"/>
</dbReference>
<evidence type="ECO:0000256" key="2">
    <source>
        <dbReference type="ARBA" id="ARBA00023136"/>
    </source>
</evidence>
<dbReference type="InterPro" id="IPR037066">
    <property type="entry name" value="Plug_dom_sf"/>
</dbReference>
<evidence type="ECO:0000313" key="7">
    <source>
        <dbReference type="Proteomes" id="UP000005697"/>
    </source>
</evidence>
<name>F0F3G2_9BACT</name>
<keyword evidence="3" id="KW-0998">Cell outer membrane</keyword>
<dbReference type="Pfam" id="PF14905">
    <property type="entry name" value="OMP_b-brl_3"/>
    <property type="match status" value="1"/>
</dbReference>
<dbReference type="GO" id="GO:0009279">
    <property type="term" value="C:cell outer membrane"/>
    <property type="evidence" value="ECO:0007669"/>
    <property type="project" value="UniProtKB-SubCell"/>
</dbReference>
<reference evidence="6 7" key="1">
    <citation type="submission" date="2011-01" db="EMBL/GenBank/DDBJ databases">
        <authorList>
            <person name="Muzny D."/>
            <person name="Qin X."/>
            <person name="Deng J."/>
            <person name="Jiang H."/>
            <person name="Liu Y."/>
            <person name="Qu J."/>
            <person name="Song X.-Z."/>
            <person name="Zhang L."/>
            <person name="Thornton R."/>
            <person name="Coyle M."/>
            <person name="Francisco L."/>
            <person name="Jackson L."/>
            <person name="Javaid M."/>
            <person name="Korchina V."/>
            <person name="Kovar C."/>
            <person name="Mata R."/>
            <person name="Mathew T."/>
            <person name="Ngo R."/>
            <person name="Nguyen L."/>
            <person name="Nguyen N."/>
            <person name="Okwuonu G."/>
            <person name="Ongeri F."/>
            <person name="Pham C."/>
            <person name="Simmons D."/>
            <person name="Wilczek-Boney K."/>
            <person name="Hale W."/>
            <person name="Jakkamsetti A."/>
            <person name="Pham P."/>
            <person name="Ruth R."/>
            <person name="San Lucas F."/>
            <person name="Warren J."/>
            <person name="Zhang J."/>
            <person name="Zhao Z."/>
            <person name="Zhou C."/>
            <person name="Zhu D."/>
            <person name="Lee S."/>
            <person name="Bess C."/>
            <person name="Blankenburg K."/>
            <person name="Forbes L."/>
            <person name="Fu Q."/>
            <person name="Gubbala S."/>
            <person name="Hirani K."/>
            <person name="Jayaseelan J.C."/>
            <person name="Lara F."/>
            <person name="Munidasa M."/>
            <person name="Palculict T."/>
            <person name="Patil S."/>
            <person name="Pu L.-L."/>
            <person name="Saada N."/>
            <person name="Tang L."/>
            <person name="Weissenberger G."/>
            <person name="Zhu Y."/>
            <person name="Hemphill L."/>
            <person name="Shang Y."/>
            <person name="Youmans B."/>
            <person name="Ayvaz T."/>
            <person name="Ross M."/>
            <person name="Santibanez J."/>
            <person name="Aqrawi P."/>
            <person name="Gross S."/>
            <person name="Joshi V."/>
            <person name="Fowler G."/>
            <person name="Nazareth L."/>
            <person name="Reid J."/>
            <person name="Worley K."/>
            <person name="Petrosino J."/>
            <person name="Highlander S."/>
            <person name="Gibbs R."/>
        </authorList>
    </citation>
    <scope>NUCLEOTIDE SEQUENCE [LARGE SCALE GENOMIC DNA]</scope>
    <source>
        <strain evidence="6 7">DSM 16608</strain>
    </source>
</reference>
<evidence type="ECO:0000256" key="1">
    <source>
        <dbReference type="ARBA" id="ARBA00004442"/>
    </source>
</evidence>
<comment type="subcellular location">
    <subcellularLocation>
        <location evidence="1">Cell outer membrane</location>
    </subcellularLocation>
</comment>
<evidence type="ECO:0000313" key="6">
    <source>
        <dbReference type="EMBL" id="EGC21378.1"/>
    </source>
</evidence>
<dbReference type="Gene3D" id="2.170.130.10">
    <property type="entry name" value="TonB-dependent receptor, plug domain"/>
    <property type="match status" value="1"/>
</dbReference>
<keyword evidence="4" id="KW-0732">Signal</keyword>
<dbReference type="eggNOG" id="COG4206">
    <property type="taxonomic scope" value="Bacteria"/>
</dbReference>
<keyword evidence="6" id="KW-0675">Receptor</keyword>
<keyword evidence="2" id="KW-0472">Membrane</keyword>
<evidence type="ECO:0000256" key="3">
    <source>
        <dbReference type="ARBA" id="ARBA00023237"/>
    </source>
</evidence>
<evidence type="ECO:0000256" key="4">
    <source>
        <dbReference type="SAM" id="SignalP"/>
    </source>
</evidence>
<dbReference type="STRING" id="888743.HMPREF9141_0128"/>
<dbReference type="SUPFAM" id="SSF49464">
    <property type="entry name" value="Carboxypeptidase regulatory domain-like"/>
    <property type="match status" value="1"/>
</dbReference>
<proteinExistence type="predicted"/>
<feature type="chain" id="PRO_5003250306" evidence="4">
    <location>
        <begin position="32"/>
        <end position="783"/>
    </location>
</feature>
<keyword evidence="7" id="KW-1185">Reference proteome</keyword>
<dbReference type="InterPro" id="IPR036942">
    <property type="entry name" value="Beta-barrel_TonB_sf"/>
</dbReference>
<gene>
    <name evidence="6" type="ORF">HMPREF9141_0128</name>
</gene>
<feature type="signal peptide" evidence="4">
    <location>
        <begin position="1"/>
        <end position="31"/>
    </location>
</feature>
<dbReference type="Gene3D" id="2.40.170.20">
    <property type="entry name" value="TonB-dependent receptor, beta-barrel domain"/>
    <property type="match status" value="1"/>
</dbReference>
<dbReference type="InterPro" id="IPR008969">
    <property type="entry name" value="CarboxyPept-like_regulatory"/>
</dbReference>
<dbReference type="HOGENOM" id="CLU_017617_3_0_10"/>